<evidence type="ECO:0000256" key="8">
    <source>
        <dbReference type="ARBA" id="ARBA00022989"/>
    </source>
</evidence>
<dbReference type="Pfam" id="PF16212">
    <property type="entry name" value="PhoLip_ATPase_C"/>
    <property type="match status" value="1"/>
</dbReference>
<dbReference type="Gene3D" id="3.40.1110.10">
    <property type="entry name" value="Calcium-transporting ATPase, cytoplasmic domain N"/>
    <property type="match status" value="1"/>
</dbReference>
<dbReference type="GO" id="GO:0005886">
    <property type="term" value="C:plasma membrane"/>
    <property type="evidence" value="ECO:0007669"/>
    <property type="project" value="TreeGrafter"/>
</dbReference>
<keyword evidence="13" id="KW-1185">Reference proteome</keyword>
<feature type="domain" description="P-type ATPase C-terminal" evidence="11">
    <location>
        <begin position="287"/>
        <end position="373"/>
    </location>
</feature>
<comment type="caution">
    <text evidence="12">The sequence shown here is derived from an EMBL/GenBank/DDBJ whole genome shotgun (WGS) entry which is preliminary data.</text>
</comment>
<keyword evidence="2 10" id="KW-0812">Transmembrane</keyword>
<dbReference type="EMBL" id="QNUK01000506">
    <property type="protein sequence ID" value="KAF5892374.1"/>
    <property type="molecule type" value="Genomic_DNA"/>
</dbReference>
<dbReference type="InterPro" id="IPR023299">
    <property type="entry name" value="ATPase_P-typ_cyto_dom_N"/>
</dbReference>
<name>A0A8J4U7U6_CLAMG</name>
<dbReference type="GO" id="GO:0046872">
    <property type="term" value="F:metal ion binding"/>
    <property type="evidence" value="ECO:0007669"/>
    <property type="project" value="UniProtKB-KW"/>
</dbReference>
<keyword evidence="4" id="KW-0547">Nucleotide-binding</keyword>
<dbReference type="InterPro" id="IPR023214">
    <property type="entry name" value="HAD_sf"/>
</dbReference>
<evidence type="ECO:0000256" key="7">
    <source>
        <dbReference type="ARBA" id="ARBA00022967"/>
    </source>
</evidence>
<evidence type="ECO:0000256" key="6">
    <source>
        <dbReference type="ARBA" id="ARBA00022842"/>
    </source>
</evidence>
<dbReference type="GO" id="GO:0005802">
    <property type="term" value="C:trans-Golgi network"/>
    <property type="evidence" value="ECO:0007669"/>
    <property type="project" value="TreeGrafter"/>
</dbReference>
<dbReference type="PANTHER" id="PTHR24092">
    <property type="entry name" value="PROBABLE PHOSPHOLIPID-TRANSPORTING ATPASE"/>
    <property type="match status" value="1"/>
</dbReference>
<keyword evidence="7" id="KW-1278">Translocase</keyword>
<evidence type="ECO:0000313" key="13">
    <source>
        <dbReference type="Proteomes" id="UP000727407"/>
    </source>
</evidence>
<keyword evidence="5" id="KW-0067">ATP-binding</keyword>
<dbReference type="Pfam" id="PF13246">
    <property type="entry name" value="Cation_ATPase"/>
    <property type="match status" value="1"/>
</dbReference>
<evidence type="ECO:0000256" key="5">
    <source>
        <dbReference type="ARBA" id="ARBA00022840"/>
    </source>
</evidence>
<evidence type="ECO:0000256" key="4">
    <source>
        <dbReference type="ARBA" id="ARBA00022741"/>
    </source>
</evidence>
<sequence>PMDLSWNCFSCGGLRFSDQRLVDRLRGKGCPESREFFTALALCHTVMTEWRDGFPHYQAASPDEQALVCAARELGWVFLSRTRDSLTVSELGITRQYHLLALLEFTSKRRRMSVLVRTPEGAIKLYCKGADAVILERLQKANLHEDSTKQALEIFSQSCLRTFCVAARPVGEAQWSKWSHALRQIAMTTTCQETMLEELHDQMERDLMEELIKTPELGSRFVKLCNLCQSVLCCRVTPGQKAEIVELVKKFASSITMAIGDGANDVNMIKMAHIGVGIRGVEDGQAVQNADFALAQFRFLHRLLLIHGHWSYHRICNFLIYFLYKTTSFALVNIWFSLYNGFSAQLMYESWFISFYSVFYTSLPVQCLGIFDK</sequence>
<dbReference type="PANTHER" id="PTHR24092:SF198">
    <property type="entry name" value="PHOSPHOLIPID-TRANSPORTING ATPASE"/>
    <property type="match status" value="1"/>
</dbReference>
<feature type="transmembrane region" description="Helical" evidence="10">
    <location>
        <begin position="351"/>
        <end position="371"/>
    </location>
</feature>
<keyword evidence="3" id="KW-0479">Metal-binding</keyword>
<dbReference type="NCBIfam" id="TIGR01494">
    <property type="entry name" value="ATPase_P-type"/>
    <property type="match status" value="1"/>
</dbReference>
<dbReference type="InterPro" id="IPR032630">
    <property type="entry name" value="P_typ_ATPase_c"/>
</dbReference>
<dbReference type="SUPFAM" id="SSF56784">
    <property type="entry name" value="HAD-like"/>
    <property type="match status" value="1"/>
</dbReference>
<keyword evidence="9 10" id="KW-0472">Membrane</keyword>
<proteinExistence type="predicted"/>
<evidence type="ECO:0000259" key="11">
    <source>
        <dbReference type="Pfam" id="PF16212"/>
    </source>
</evidence>
<dbReference type="Gene3D" id="3.40.50.1000">
    <property type="entry name" value="HAD superfamily/HAD-like"/>
    <property type="match status" value="1"/>
</dbReference>
<dbReference type="SUPFAM" id="SSF81660">
    <property type="entry name" value="Metal cation-transporting ATPase, ATP-binding domain N"/>
    <property type="match status" value="1"/>
</dbReference>
<dbReference type="InterPro" id="IPR001757">
    <property type="entry name" value="P_typ_ATPase"/>
</dbReference>
<dbReference type="InterPro" id="IPR023298">
    <property type="entry name" value="ATPase_P-typ_TM_dom_sf"/>
</dbReference>
<evidence type="ECO:0000256" key="3">
    <source>
        <dbReference type="ARBA" id="ARBA00022723"/>
    </source>
</evidence>
<dbReference type="OrthoDB" id="377733at2759"/>
<gene>
    <name evidence="12" type="primary">atp8b3</name>
    <name evidence="12" type="ORF">DAT39_017919</name>
</gene>
<dbReference type="GO" id="GO:0140326">
    <property type="term" value="F:ATPase-coupled intramembrane lipid transporter activity"/>
    <property type="evidence" value="ECO:0007669"/>
    <property type="project" value="TreeGrafter"/>
</dbReference>
<evidence type="ECO:0000256" key="2">
    <source>
        <dbReference type="ARBA" id="ARBA00022692"/>
    </source>
</evidence>
<feature type="non-terminal residue" evidence="12">
    <location>
        <position position="373"/>
    </location>
</feature>
<dbReference type="GO" id="GO:0045332">
    <property type="term" value="P:phospholipid translocation"/>
    <property type="evidence" value="ECO:0007669"/>
    <property type="project" value="TreeGrafter"/>
</dbReference>
<organism evidence="12 13">
    <name type="scientific">Clarias magur</name>
    <name type="common">Asian catfish</name>
    <name type="synonym">Macropteronotus magur</name>
    <dbReference type="NCBI Taxonomy" id="1594786"/>
    <lineage>
        <taxon>Eukaryota</taxon>
        <taxon>Metazoa</taxon>
        <taxon>Chordata</taxon>
        <taxon>Craniata</taxon>
        <taxon>Vertebrata</taxon>
        <taxon>Euteleostomi</taxon>
        <taxon>Actinopterygii</taxon>
        <taxon>Neopterygii</taxon>
        <taxon>Teleostei</taxon>
        <taxon>Ostariophysi</taxon>
        <taxon>Siluriformes</taxon>
        <taxon>Clariidae</taxon>
        <taxon>Clarias</taxon>
    </lineage>
</organism>
<evidence type="ECO:0000256" key="9">
    <source>
        <dbReference type="ARBA" id="ARBA00023136"/>
    </source>
</evidence>
<feature type="non-terminal residue" evidence="12">
    <location>
        <position position="1"/>
    </location>
</feature>
<dbReference type="GO" id="GO:0016887">
    <property type="term" value="F:ATP hydrolysis activity"/>
    <property type="evidence" value="ECO:0007669"/>
    <property type="project" value="InterPro"/>
</dbReference>
<comment type="subcellular location">
    <subcellularLocation>
        <location evidence="1">Membrane</location>
        <topology evidence="1">Multi-pass membrane protein</topology>
    </subcellularLocation>
</comment>
<evidence type="ECO:0000256" key="1">
    <source>
        <dbReference type="ARBA" id="ARBA00004141"/>
    </source>
</evidence>
<feature type="transmembrane region" description="Helical" evidence="10">
    <location>
        <begin position="318"/>
        <end position="339"/>
    </location>
</feature>
<dbReference type="GO" id="GO:0005524">
    <property type="term" value="F:ATP binding"/>
    <property type="evidence" value="ECO:0007669"/>
    <property type="project" value="UniProtKB-KW"/>
</dbReference>
<dbReference type="AlphaFoldDB" id="A0A8J4U7U6"/>
<dbReference type="SUPFAM" id="SSF81665">
    <property type="entry name" value="Calcium ATPase, transmembrane domain M"/>
    <property type="match status" value="1"/>
</dbReference>
<protein>
    <submittedName>
        <fullName evidence="12">Phospholipid-transporting ATPase IC-like</fullName>
    </submittedName>
</protein>
<dbReference type="Proteomes" id="UP000727407">
    <property type="component" value="Unassembled WGS sequence"/>
</dbReference>
<reference evidence="12" key="1">
    <citation type="submission" date="2020-07" db="EMBL/GenBank/DDBJ databases">
        <title>Clarias magur genome sequencing, assembly and annotation.</title>
        <authorList>
            <person name="Kushwaha B."/>
            <person name="Kumar R."/>
            <person name="Das P."/>
            <person name="Joshi C.G."/>
            <person name="Kumar D."/>
            <person name="Nagpure N.S."/>
            <person name="Pandey M."/>
            <person name="Agarwal S."/>
            <person name="Srivastava S."/>
            <person name="Singh M."/>
            <person name="Sahoo L."/>
            <person name="Jayasankar P."/>
            <person name="Meher P.K."/>
            <person name="Koringa P.G."/>
            <person name="Iquebal M.A."/>
            <person name="Das S.P."/>
            <person name="Bit A."/>
            <person name="Patnaik S."/>
            <person name="Patel N."/>
            <person name="Shah T.M."/>
            <person name="Hinsu A."/>
            <person name="Jena J.K."/>
        </authorList>
    </citation>
    <scope>NUCLEOTIDE SEQUENCE</scope>
    <source>
        <strain evidence="12">CIFAMagur01</strain>
        <tissue evidence="12">Testis</tissue>
    </source>
</reference>
<accession>A0A8J4U7U6</accession>
<keyword evidence="6" id="KW-0460">Magnesium</keyword>
<dbReference type="InterPro" id="IPR036412">
    <property type="entry name" value="HAD-like_sf"/>
</dbReference>
<keyword evidence="8 10" id="KW-1133">Transmembrane helix</keyword>
<evidence type="ECO:0000313" key="12">
    <source>
        <dbReference type="EMBL" id="KAF5892374.1"/>
    </source>
</evidence>
<evidence type="ECO:0000256" key="10">
    <source>
        <dbReference type="SAM" id="Phobius"/>
    </source>
</evidence>
<dbReference type="GO" id="GO:0007030">
    <property type="term" value="P:Golgi organization"/>
    <property type="evidence" value="ECO:0007669"/>
    <property type="project" value="TreeGrafter"/>
</dbReference>